<organism evidence="4 5">
    <name type="scientific">Thamnophis sirtalis</name>
    <dbReference type="NCBI Taxonomy" id="35019"/>
    <lineage>
        <taxon>Eukaryota</taxon>
        <taxon>Metazoa</taxon>
        <taxon>Chordata</taxon>
        <taxon>Craniata</taxon>
        <taxon>Vertebrata</taxon>
        <taxon>Euteleostomi</taxon>
        <taxon>Lepidosauria</taxon>
        <taxon>Squamata</taxon>
        <taxon>Bifurcata</taxon>
        <taxon>Unidentata</taxon>
        <taxon>Episquamata</taxon>
        <taxon>Toxicofera</taxon>
        <taxon>Serpentes</taxon>
        <taxon>Colubroidea</taxon>
        <taxon>Colubridae</taxon>
        <taxon>Natricinae</taxon>
        <taxon>Thamnophis</taxon>
    </lineage>
</organism>
<proteinExistence type="predicted"/>
<dbReference type="KEGG" id="tsr:106555301"/>
<feature type="compositionally biased region" description="Polar residues" evidence="1">
    <location>
        <begin position="64"/>
        <end position="84"/>
    </location>
</feature>
<keyword evidence="2" id="KW-0812">Transmembrane</keyword>
<gene>
    <name evidence="5" type="primary">TGOLN2</name>
</gene>
<protein>
    <submittedName>
        <fullName evidence="5">Trans-Golgi network integral membrane protein 2</fullName>
    </submittedName>
</protein>
<feature type="transmembrane region" description="Helical" evidence="2">
    <location>
        <begin position="456"/>
        <end position="474"/>
    </location>
</feature>
<name>A0A6I9YY44_9SAUR</name>
<feature type="compositionally biased region" description="Basic and acidic residues" evidence="1">
    <location>
        <begin position="207"/>
        <end position="216"/>
    </location>
</feature>
<dbReference type="Pfam" id="PF17818">
    <property type="entry name" value="KCT2"/>
    <property type="match status" value="1"/>
</dbReference>
<dbReference type="InterPro" id="IPR037645">
    <property type="entry name" value="KCT2"/>
</dbReference>
<feature type="compositionally biased region" description="Polar residues" evidence="1">
    <location>
        <begin position="109"/>
        <end position="128"/>
    </location>
</feature>
<dbReference type="PANTHER" id="PTHR16502:SF0">
    <property type="entry name" value="KERATINOCYTE-ASSOCIATED TRANSMEMBRANE PROTEIN 2"/>
    <property type="match status" value="1"/>
</dbReference>
<dbReference type="Proteomes" id="UP000504617">
    <property type="component" value="Unplaced"/>
</dbReference>
<feature type="compositionally biased region" description="Acidic residues" evidence="1">
    <location>
        <begin position="375"/>
        <end position="386"/>
    </location>
</feature>
<feature type="compositionally biased region" description="Basic and acidic residues" evidence="1">
    <location>
        <begin position="424"/>
        <end position="441"/>
    </location>
</feature>
<evidence type="ECO:0000313" key="4">
    <source>
        <dbReference type="Proteomes" id="UP000504617"/>
    </source>
</evidence>
<dbReference type="RefSeq" id="XP_013929598.1">
    <property type="nucleotide sequence ID" value="XM_014074123.1"/>
</dbReference>
<evidence type="ECO:0000256" key="2">
    <source>
        <dbReference type="SAM" id="Phobius"/>
    </source>
</evidence>
<dbReference type="PANTHER" id="PTHR16502">
    <property type="entry name" value="KERATINOCYTE-ASSOCIATED TRANSMEMBRANE PROTEIN 2"/>
    <property type="match status" value="1"/>
</dbReference>
<feature type="compositionally biased region" description="Polar residues" evidence="1">
    <location>
        <begin position="177"/>
        <end position="194"/>
    </location>
</feature>
<dbReference type="AlphaFoldDB" id="A0A6I9YY44"/>
<feature type="region of interest" description="Disordered" evidence="1">
    <location>
        <begin position="64"/>
        <end position="453"/>
    </location>
</feature>
<dbReference type="GeneID" id="106555301"/>
<accession>A0A6I9YY44</accession>
<feature type="compositionally biased region" description="Polar residues" evidence="1">
    <location>
        <begin position="241"/>
        <end position="264"/>
    </location>
</feature>
<dbReference type="CTD" id="10618"/>
<keyword evidence="2" id="KW-0472">Membrane</keyword>
<keyword evidence="3" id="KW-0732">Signal</keyword>
<reference evidence="5" key="1">
    <citation type="submission" date="2025-08" db="UniProtKB">
        <authorList>
            <consortium name="RefSeq"/>
        </authorList>
    </citation>
    <scope>IDENTIFICATION</scope>
    <source>
        <tissue evidence="5">Skeletal muscle</tissue>
    </source>
</reference>
<evidence type="ECO:0000313" key="5">
    <source>
        <dbReference type="RefSeq" id="XP_013929598.1"/>
    </source>
</evidence>
<evidence type="ECO:0000256" key="3">
    <source>
        <dbReference type="SAM" id="SignalP"/>
    </source>
</evidence>
<feature type="compositionally biased region" description="Basic and acidic residues" evidence="1">
    <location>
        <begin position="361"/>
        <end position="374"/>
    </location>
</feature>
<dbReference type="OrthoDB" id="5846619at2759"/>
<feature type="chain" id="PRO_5026657271" evidence="3">
    <location>
        <begin position="21"/>
        <end position="508"/>
    </location>
</feature>
<sequence length="508" mass="54598">MAACWSWCLLLCWLAAWGSAAPLGAGKSPGTNAQELSSDHLPLTNLNQGASEPEPLQVVQSNIKNSQQEPPQQGSDKTMETAKSSIGHKDSQPGAIGSNRPQEDIGKSQGDQTGTSHTSSLLKSNIKASEQREDPSIKNHNAGLSAQDASPKSGLVQPKKIEKGIVNSEDINALEPKQSQDPSAKDQNPQSAQQPGPAKVEAAKGMADIDKPKEAQTETSDASLPELTKASKQGEDPSIKGPNTQPGDSAQEPSKLNPVQTGNTQKEKDHTQESKTGVSQPGVNVKESEQSPGLQKKDQNPQSVSSLQEPASGKINSPEATNVQKDVADEASIPESKPKEPNQGGDLLIKDLNAQGSSKSKPADAKDAESKTEISDQDVSEQETNDEESKQAEDQDFPLDQHPQKLNPVESKKNEEEVVDPGDEQEKGLGDEQKKSAKHEEESEGTPRNGSENSHFFAYLVTTAIIVAALYIAYHNKRKIIAFALEGKKSKITRRPKSSDYQRLDQKI</sequence>
<evidence type="ECO:0000256" key="1">
    <source>
        <dbReference type="SAM" id="MobiDB-lite"/>
    </source>
</evidence>
<feature type="compositionally biased region" description="Polar residues" evidence="1">
    <location>
        <begin position="300"/>
        <end position="324"/>
    </location>
</feature>
<keyword evidence="2" id="KW-1133">Transmembrane helix</keyword>
<keyword evidence="4" id="KW-1185">Reference proteome</keyword>
<feature type="compositionally biased region" description="Polar residues" evidence="1">
    <location>
        <begin position="138"/>
        <end position="150"/>
    </location>
</feature>
<feature type="signal peptide" evidence="3">
    <location>
        <begin position="1"/>
        <end position="20"/>
    </location>
</feature>